<evidence type="ECO:0000313" key="1">
    <source>
        <dbReference type="EMBL" id="KAG4410511.1"/>
    </source>
</evidence>
<gene>
    <name evidence="1" type="ORF">IFR04_016355</name>
</gene>
<proteinExistence type="predicted"/>
<dbReference type="AlphaFoldDB" id="A0A8H7T1G4"/>
<comment type="caution">
    <text evidence="1">The sequence shown here is derived from an EMBL/GenBank/DDBJ whole genome shotgun (WGS) entry which is preliminary data.</text>
</comment>
<protein>
    <submittedName>
        <fullName evidence="1">Uncharacterized protein</fullName>
    </submittedName>
</protein>
<name>A0A8H7T1G4_9HELO</name>
<accession>A0A8H7T1G4</accession>
<keyword evidence="2" id="KW-1185">Reference proteome</keyword>
<dbReference type="EMBL" id="JAFJYH010000696">
    <property type="protein sequence ID" value="KAG4410511.1"/>
    <property type="molecule type" value="Genomic_DNA"/>
</dbReference>
<organism evidence="1 2">
    <name type="scientific">Cadophora malorum</name>
    <dbReference type="NCBI Taxonomy" id="108018"/>
    <lineage>
        <taxon>Eukaryota</taxon>
        <taxon>Fungi</taxon>
        <taxon>Dikarya</taxon>
        <taxon>Ascomycota</taxon>
        <taxon>Pezizomycotina</taxon>
        <taxon>Leotiomycetes</taxon>
        <taxon>Helotiales</taxon>
        <taxon>Ploettnerulaceae</taxon>
        <taxon>Cadophora</taxon>
    </lineage>
</organism>
<feature type="non-terminal residue" evidence="1">
    <location>
        <position position="61"/>
    </location>
</feature>
<evidence type="ECO:0000313" key="2">
    <source>
        <dbReference type="Proteomes" id="UP000664132"/>
    </source>
</evidence>
<reference evidence="1" key="1">
    <citation type="submission" date="2021-02" db="EMBL/GenBank/DDBJ databases">
        <title>Genome sequence Cadophora malorum strain M34.</title>
        <authorList>
            <person name="Stefanovic E."/>
            <person name="Vu D."/>
            <person name="Scully C."/>
            <person name="Dijksterhuis J."/>
            <person name="Roader J."/>
            <person name="Houbraken J."/>
        </authorList>
    </citation>
    <scope>NUCLEOTIDE SEQUENCE</scope>
    <source>
        <strain evidence="1">M34</strain>
    </source>
</reference>
<dbReference type="Proteomes" id="UP000664132">
    <property type="component" value="Unassembled WGS sequence"/>
</dbReference>
<sequence>MDTADTEEEFLTGGLTLTTAVYEFKSGYGGEKVPKELQIFRSRWKGKILREASDFLVQDTA</sequence>